<organism evidence="3 4">
    <name type="scientific">Flavivirga aquimarina</name>
    <dbReference type="NCBI Taxonomy" id="2027862"/>
    <lineage>
        <taxon>Bacteria</taxon>
        <taxon>Pseudomonadati</taxon>
        <taxon>Bacteroidota</taxon>
        <taxon>Flavobacteriia</taxon>
        <taxon>Flavobacteriales</taxon>
        <taxon>Flavobacteriaceae</taxon>
        <taxon>Flavivirga</taxon>
    </lineage>
</organism>
<dbReference type="InterPro" id="IPR008754">
    <property type="entry name" value="Peptidase_M43"/>
</dbReference>
<dbReference type="Gene3D" id="3.40.390.10">
    <property type="entry name" value="Collagenase (Catalytic Domain)"/>
    <property type="match status" value="1"/>
</dbReference>
<dbReference type="PANTHER" id="PTHR23282">
    <property type="entry name" value="APICAL ENDOSOMAL GLYCOPROTEIN PRECURSOR"/>
    <property type="match status" value="1"/>
</dbReference>
<dbReference type="InterPro" id="IPR013783">
    <property type="entry name" value="Ig-like_fold"/>
</dbReference>
<dbReference type="SUPFAM" id="SSF49299">
    <property type="entry name" value="PKD domain"/>
    <property type="match status" value="1"/>
</dbReference>
<dbReference type="InterPro" id="IPR026444">
    <property type="entry name" value="Secre_tail"/>
</dbReference>
<evidence type="ECO:0000313" key="4">
    <source>
        <dbReference type="Proteomes" id="UP001176883"/>
    </source>
</evidence>
<dbReference type="Pfam" id="PF18911">
    <property type="entry name" value="PKD_4"/>
    <property type="match status" value="1"/>
</dbReference>
<dbReference type="SUPFAM" id="SSF49899">
    <property type="entry name" value="Concanavalin A-like lectins/glucanases"/>
    <property type="match status" value="1"/>
</dbReference>
<dbReference type="NCBIfam" id="TIGR04183">
    <property type="entry name" value="Por_Secre_tail"/>
    <property type="match status" value="1"/>
</dbReference>
<sequence>MNIFITKPKFLFFSIFLSTAYCISGQNEAEPSCGTTTSAESLEYIHSIKPQIKKYEQEFAFSKSGKNNTHRIINSIPIKAHIIRSSNGSGGLSTSDLYNAIENLNSIYADAFMEFFLCDDINYIDDDILCHFKKGNESGFKEKNYTSGLINIYFINYVENTSEESICGYSNNIGRDNDIIIMKNSCATNGSSLAHELGHFFSLVHTHGPDNGNMTTELVDGSNCDTDGDGICDTPADPKLSSNNVNNFCEFTGIETDANGHTFNPDTGNLMSYSRKSCRNHFTSQQLARMYAFYQTTKNYLACSSFNANFSADVSTTCEETLTVNFSNNCANVTNWQWDVDSDGIVDYTNQNPSHTYDAGIYDVTLTVSNKSKTIKKTFSKFIKVGTEIDQKQEDFEGFEIAGDNGWTAVDVSNNGYNWYSNSGKTTSGNATGPLNDNTSEGAIGTYIYAEASGVSPGDVAEFISPCINVTTSNTKLEFSYHMFGGNIGELHVDIETNDGYINDVIPALYGSQHANQSDPFLKQSVNLSSYENQTIKVRFRAIRGASWDGDIAIDDISIKSIDENQDTSNSLANTKIYPNPITSTTLYIKAINSEDVINYQIANLVGQVFLSGTLRNQNQPIDVSSLSSGTYFLTISSVNSRIIKKIIK</sequence>
<evidence type="ECO:0000259" key="2">
    <source>
        <dbReference type="PROSITE" id="PS50060"/>
    </source>
</evidence>
<feature type="domain" description="MAM" evidence="2">
    <location>
        <begin position="392"/>
        <end position="559"/>
    </location>
</feature>
<dbReference type="InterPro" id="IPR035986">
    <property type="entry name" value="PKD_dom_sf"/>
</dbReference>
<evidence type="ECO:0000313" key="3">
    <source>
        <dbReference type="EMBL" id="MDO5970455.1"/>
    </source>
</evidence>
<dbReference type="InterPro" id="IPR000998">
    <property type="entry name" value="MAM_dom"/>
</dbReference>
<keyword evidence="1" id="KW-0732">Signal</keyword>
<dbReference type="InterPro" id="IPR013320">
    <property type="entry name" value="ConA-like_dom_sf"/>
</dbReference>
<gene>
    <name evidence="3" type="ORF">Q4Q35_11625</name>
</gene>
<dbReference type="RefSeq" id="WP_303278144.1">
    <property type="nucleotide sequence ID" value="NZ_JAUOEK010000120.1"/>
</dbReference>
<dbReference type="InterPro" id="IPR000601">
    <property type="entry name" value="PKD_dom"/>
</dbReference>
<dbReference type="Pfam" id="PF05572">
    <property type="entry name" value="Peptidase_M43"/>
    <property type="match status" value="1"/>
</dbReference>
<dbReference type="SMART" id="SM00137">
    <property type="entry name" value="MAM"/>
    <property type="match status" value="1"/>
</dbReference>
<dbReference type="CDD" id="cd00146">
    <property type="entry name" value="PKD"/>
    <property type="match status" value="1"/>
</dbReference>
<name>A0ABT8WBG2_9FLAO</name>
<accession>A0ABT8WBG2</accession>
<keyword evidence="4" id="KW-1185">Reference proteome</keyword>
<dbReference type="PANTHER" id="PTHR23282:SF101">
    <property type="entry name" value="MAM DOMAIN-CONTAINING PROTEIN"/>
    <property type="match status" value="1"/>
</dbReference>
<dbReference type="PROSITE" id="PS50060">
    <property type="entry name" value="MAM_2"/>
    <property type="match status" value="1"/>
</dbReference>
<dbReference type="NCBIfam" id="NF038128">
    <property type="entry name" value="choice_anch_J"/>
    <property type="match status" value="1"/>
</dbReference>
<dbReference type="InterPro" id="IPR024079">
    <property type="entry name" value="MetalloPept_cat_dom_sf"/>
</dbReference>
<dbReference type="EMBL" id="JAUOEK010000120">
    <property type="protein sequence ID" value="MDO5970455.1"/>
    <property type="molecule type" value="Genomic_DNA"/>
</dbReference>
<dbReference type="Pfam" id="PF00629">
    <property type="entry name" value="MAM"/>
    <property type="match status" value="1"/>
</dbReference>
<protein>
    <submittedName>
        <fullName evidence="3">T9SS type A sorting domain-containing protein</fullName>
    </submittedName>
</protein>
<evidence type="ECO:0000256" key="1">
    <source>
        <dbReference type="ARBA" id="ARBA00022729"/>
    </source>
</evidence>
<dbReference type="Pfam" id="PF18962">
    <property type="entry name" value="Por_Secre_tail"/>
    <property type="match status" value="1"/>
</dbReference>
<dbReference type="Gene3D" id="2.60.40.10">
    <property type="entry name" value="Immunoglobulins"/>
    <property type="match status" value="1"/>
</dbReference>
<dbReference type="Gene3D" id="2.60.120.200">
    <property type="match status" value="1"/>
</dbReference>
<reference evidence="3" key="1">
    <citation type="submission" date="2023-07" db="EMBL/GenBank/DDBJ databases">
        <title>Two novel species in the genus Flavivirga.</title>
        <authorList>
            <person name="Kwon K."/>
        </authorList>
    </citation>
    <scope>NUCLEOTIDE SEQUENCE</scope>
    <source>
        <strain evidence="3">KCTC 52353</strain>
    </source>
</reference>
<proteinExistence type="predicted"/>
<comment type="caution">
    <text evidence="3">The sequence shown here is derived from an EMBL/GenBank/DDBJ whole genome shotgun (WGS) entry which is preliminary data.</text>
</comment>
<dbReference type="CDD" id="cd06263">
    <property type="entry name" value="MAM"/>
    <property type="match status" value="1"/>
</dbReference>
<dbReference type="Proteomes" id="UP001176883">
    <property type="component" value="Unassembled WGS sequence"/>
</dbReference>
<dbReference type="InterPro" id="IPR051560">
    <property type="entry name" value="MAM_domain-containing"/>
</dbReference>